<dbReference type="EMBL" id="JAAVLW010000002">
    <property type="protein sequence ID" value="NOJ45956.1"/>
    <property type="molecule type" value="Genomic_DNA"/>
</dbReference>
<comment type="caution">
    <text evidence="6">The sequence shown here is derived from an EMBL/GenBank/DDBJ whole genome shotgun (WGS) entry which is preliminary data.</text>
</comment>
<dbReference type="InterPro" id="IPR008567">
    <property type="entry name" value="BKACE"/>
</dbReference>
<dbReference type="Gene3D" id="3.20.20.70">
    <property type="entry name" value="Aldolase class I"/>
    <property type="match status" value="1"/>
</dbReference>
<keyword evidence="5" id="KW-0812">Transmembrane</keyword>
<dbReference type="InterPro" id="IPR013785">
    <property type="entry name" value="Aldolase_TIM"/>
</dbReference>
<dbReference type="Proteomes" id="UP000528734">
    <property type="component" value="Unassembled WGS sequence"/>
</dbReference>
<keyword evidence="3" id="KW-0479">Metal-binding</keyword>
<accession>A0A7Y4H1R5</accession>
<dbReference type="Pfam" id="PF05853">
    <property type="entry name" value="BKACE"/>
    <property type="match status" value="1"/>
</dbReference>
<keyword evidence="5" id="KW-1133">Transmembrane helix</keyword>
<comment type="cofactor">
    <cofactor evidence="1">
        <name>Zn(2+)</name>
        <dbReference type="ChEBI" id="CHEBI:29105"/>
    </cofactor>
</comment>
<evidence type="ECO:0000256" key="4">
    <source>
        <dbReference type="ARBA" id="ARBA00022833"/>
    </source>
</evidence>
<dbReference type="PANTHER" id="PTHR37418">
    <property type="entry name" value="3-KETO-5-AMINOHEXANOATE CLEAVAGE ENZYME-RELATED"/>
    <property type="match status" value="1"/>
</dbReference>
<keyword evidence="4" id="KW-0862">Zinc</keyword>
<evidence type="ECO:0000313" key="7">
    <source>
        <dbReference type="Proteomes" id="UP000528734"/>
    </source>
</evidence>
<keyword evidence="2" id="KW-0808">Transferase</keyword>
<dbReference type="GO" id="GO:0046872">
    <property type="term" value="F:metal ion binding"/>
    <property type="evidence" value="ECO:0007669"/>
    <property type="project" value="UniProtKB-KW"/>
</dbReference>
<proteinExistence type="predicted"/>
<sequence>MADTIITVAPTGAFPTKEHNPAIPLTPREIADDVYECWQAGAGIAHLHMRDDAGKGTMDKGRFIETVGRIRERCDIVLNLTTSGDLNATDETRMAHLIELKPELASFDAGSMNWMHSTLFINHPAFLEKLAGVMNENGVMPEIEVFDPGMFYNATHYMKKGILRGPGYFQFVLGAAGGIAATVENLVFLKSLLPPDAAWSAFGIGAGHLPILFATLALGGHIRVGMEDNVLYAKGRLAKNNAEFVARAARLVREANGSVATPASARQILALPARPSLAA</sequence>
<evidence type="ECO:0000256" key="2">
    <source>
        <dbReference type="ARBA" id="ARBA00022679"/>
    </source>
</evidence>
<gene>
    <name evidence="6" type="ORF">HCN50_06755</name>
</gene>
<protein>
    <submittedName>
        <fullName evidence="6">3-keto-5-aminohexanoate cleavage protein</fullName>
    </submittedName>
</protein>
<evidence type="ECO:0000256" key="5">
    <source>
        <dbReference type="SAM" id="Phobius"/>
    </source>
</evidence>
<evidence type="ECO:0000313" key="6">
    <source>
        <dbReference type="EMBL" id="NOJ45956.1"/>
    </source>
</evidence>
<evidence type="ECO:0000256" key="1">
    <source>
        <dbReference type="ARBA" id="ARBA00001947"/>
    </source>
</evidence>
<reference evidence="6 7" key="1">
    <citation type="submission" date="2020-03" db="EMBL/GenBank/DDBJ databases">
        <title>Bradyrhizobium diversity isolated from nodules of Muelleranthus trifoliolatus.</title>
        <authorList>
            <person name="Klepa M."/>
            <person name="Helene L."/>
            <person name="Hungria M."/>
        </authorList>
    </citation>
    <scope>NUCLEOTIDE SEQUENCE [LARGE SCALE GENOMIC DNA]</scope>
    <source>
        <strain evidence="6 7">WSM 1744</strain>
    </source>
</reference>
<organism evidence="6 7">
    <name type="scientific">Bradyrhizobium archetypum</name>
    <dbReference type="NCBI Taxonomy" id="2721160"/>
    <lineage>
        <taxon>Bacteria</taxon>
        <taxon>Pseudomonadati</taxon>
        <taxon>Pseudomonadota</taxon>
        <taxon>Alphaproteobacteria</taxon>
        <taxon>Hyphomicrobiales</taxon>
        <taxon>Nitrobacteraceae</taxon>
        <taxon>Bradyrhizobium</taxon>
    </lineage>
</organism>
<evidence type="ECO:0000256" key="3">
    <source>
        <dbReference type="ARBA" id="ARBA00022723"/>
    </source>
</evidence>
<feature type="transmembrane region" description="Helical" evidence="5">
    <location>
        <begin position="199"/>
        <end position="219"/>
    </location>
</feature>
<keyword evidence="7" id="KW-1185">Reference proteome</keyword>
<name>A0A7Y4H1R5_9BRAD</name>
<dbReference type="RefSeq" id="WP_171708843.1">
    <property type="nucleotide sequence ID" value="NZ_JAAVLW010000002.1"/>
</dbReference>
<dbReference type="AlphaFoldDB" id="A0A7Y4H1R5"/>
<dbReference type="GO" id="GO:0043720">
    <property type="term" value="F:3-keto-5-aminohexanoate cleavage activity"/>
    <property type="evidence" value="ECO:0007669"/>
    <property type="project" value="InterPro"/>
</dbReference>
<keyword evidence="5" id="KW-0472">Membrane</keyword>
<feature type="transmembrane region" description="Helical" evidence="5">
    <location>
        <begin position="168"/>
        <end position="187"/>
    </location>
</feature>
<dbReference type="PANTHER" id="PTHR37418:SF2">
    <property type="entry name" value="3-KETO-5-AMINOHEXANOATE CLEAVAGE ENZYME"/>
    <property type="match status" value="1"/>
</dbReference>